<dbReference type="EMBL" id="RDQJ01000034">
    <property type="protein sequence ID" value="RMX09212.1"/>
    <property type="molecule type" value="Genomic_DNA"/>
</dbReference>
<evidence type="ECO:0000313" key="3">
    <source>
        <dbReference type="EMBL" id="PAT37882.1"/>
    </source>
</evidence>
<comment type="caution">
    <text evidence="3">The sequence shown here is derived from an EMBL/GenBank/DDBJ whole genome shotgun (WGS) entry which is preliminary data.</text>
</comment>
<reference evidence="5 6" key="1">
    <citation type="submission" date="2017-08" db="EMBL/GenBank/DDBJ databases">
        <title>WGS of Clinical strains of the CDC Group NO-1 linked to zoonotic infections in humans.</title>
        <authorList>
            <person name="Bernier A.-M."/>
            <person name="Bernard K."/>
        </authorList>
    </citation>
    <scope>NUCLEOTIDE SEQUENCE [LARGE SCALE GENOMIC DNA]</scope>
    <source>
        <strain evidence="2 5">NML00-0135</strain>
        <strain evidence="3 6">NML79-0751</strain>
    </source>
</reference>
<organism evidence="3 6">
    <name type="scientific">Vandammella animalimorsus</name>
    <dbReference type="NCBI Taxonomy" id="2029117"/>
    <lineage>
        <taxon>Bacteria</taxon>
        <taxon>Pseudomonadati</taxon>
        <taxon>Pseudomonadota</taxon>
        <taxon>Betaproteobacteria</taxon>
        <taxon>Burkholderiales</taxon>
        <taxon>Comamonadaceae</taxon>
        <taxon>Vandammella</taxon>
    </lineage>
</organism>
<dbReference type="OrthoDB" id="8812309at2"/>
<dbReference type="RefSeq" id="WP_095539743.1">
    <property type="nucleotide sequence ID" value="NZ_NSJB01000004.1"/>
</dbReference>
<evidence type="ECO:0000256" key="1">
    <source>
        <dbReference type="SAM" id="SignalP"/>
    </source>
</evidence>
<dbReference type="Proteomes" id="UP000218644">
    <property type="component" value="Unassembled WGS sequence"/>
</dbReference>
<feature type="signal peptide" evidence="1">
    <location>
        <begin position="1"/>
        <end position="22"/>
    </location>
</feature>
<reference evidence="4 7" key="2">
    <citation type="submission" date="2018-10" db="EMBL/GenBank/DDBJ databases">
        <title>Comamonadaceae CDC group NO-1 genome sequencing and assembly.</title>
        <authorList>
            <person name="Bernier A.-M."/>
            <person name="Bernard K."/>
        </authorList>
    </citation>
    <scope>NUCLEOTIDE SEQUENCE [LARGE SCALE GENOMIC DNA]</scope>
    <source>
        <strain evidence="4 7">NML180582</strain>
    </source>
</reference>
<accession>A0A2A2AJJ5</accession>
<name>A0A2A2AJJ5_9BURK</name>
<protein>
    <submittedName>
        <fullName evidence="3">Uncharacterized protein</fullName>
    </submittedName>
</protein>
<evidence type="ECO:0000313" key="7">
    <source>
        <dbReference type="Proteomes" id="UP000275180"/>
    </source>
</evidence>
<evidence type="ECO:0000313" key="5">
    <source>
        <dbReference type="Proteomes" id="UP000218054"/>
    </source>
</evidence>
<accession>A0A3M6R304</accession>
<keyword evidence="5" id="KW-1185">Reference proteome</keyword>
<dbReference type="EMBL" id="NSJD01000036">
    <property type="protein sequence ID" value="PAT37882.1"/>
    <property type="molecule type" value="Genomic_DNA"/>
</dbReference>
<evidence type="ECO:0000313" key="4">
    <source>
        <dbReference type="EMBL" id="RMX09212.1"/>
    </source>
</evidence>
<accession>A0A2A2AGY3</accession>
<dbReference type="Proteomes" id="UP000275180">
    <property type="component" value="Unassembled WGS sequence"/>
</dbReference>
<proteinExistence type="predicted"/>
<gene>
    <name evidence="3" type="ORF">CK623_13525</name>
    <name evidence="2" type="ORF">CK625_07750</name>
    <name evidence="4" type="ORF">EBQ34_13950</name>
</gene>
<dbReference type="EMBL" id="NSJB01000004">
    <property type="protein sequence ID" value="PAT37047.1"/>
    <property type="molecule type" value="Genomic_DNA"/>
</dbReference>
<sequence>MSRKLVCVGALLASVLASSAMAQSGNASIPGLFSASGSSGSTIKNSTINVSGNSAKNVIAGGGSAGIKVFELEMEGVANVNSVNITGSEVSDSVINVTGNTAEDIYAIGGTANVNSVNIN</sequence>
<evidence type="ECO:0000313" key="6">
    <source>
        <dbReference type="Proteomes" id="UP000218644"/>
    </source>
</evidence>
<dbReference type="AlphaFoldDB" id="A0A2A2AJJ5"/>
<evidence type="ECO:0000313" key="2">
    <source>
        <dbReference type="EMBL" id="PAT37047.1"/>
    </source>
</evidence>
<dbReference type="Proteomes" id="UP000218054">
    <property type="component" value="Unassembled WGS sequence"/>
</dbReference>
<keyword evidence="1" id="KW-0732">Signal</keyword>
<feature type="chain" id="PRO_5036315131" evidence="1">
    <location>
        <begin position="23"/>
        <end position="120"/>
    </location>
</feature>